<proteinExistence type="predicted"/>
<dbReference type="PANTHER" id="PTHR31257:SF21">
    <property type="entry name" value="OS07G0683600 PROTEIN"/>
    <property type="match status" value="1"/>
</dbReference>
<protein>
    <submittedName>
        <fullName evidence="1">Uncharacterized protein</fullName>
    </submittedName>
</protein>
<comment type="caution">
    <text evidence="1">The sequence shown here is derived from an EMBL/GenBank/DDBJ whole genome shotgun (WGS) entry which is preliminary data.</text>
</comment>
<sequence>MYDSGLGHPWLNPEGTFKVFCKADEGLCLAVRGGALFKDVRFSLHIKDEEGKPVFSLINKATGLAVQHSLGPFRPVKLVKFNPEDFDESVLWTESGHLGRDFGRIRMLHNFDMVFDALPHDKDGGGVRDGTTITLTEWAEGGTQSWKILYWSDEANKTCGGLFYEPTCRIYCKADESCSLTVRQGAVCLAPTDADDEYQHWIQEKRLGNRIRDLEGYPAFVLVNRVTGDAIECSPGQANPLKLKAYNPCYLDEFTLLSKGRDMGDGFGFIHMLRSISLNFSVFLVDKDHGGVRNDTKLMLSDWNLGLEDNLHFQWKIAPW</sequence>
<gene>
    <name evidence="1" type="ORF">PVAP13_5NG289300</name>
</gene>
<dbReference type="Proteomes" id="UP000823388">
    <property type="component" value="Chromosome 5N"/>
</dbReference>
<organism evidence="1 2">
    <name type="scientific">Panicum virgatum</name>
    <name type="common">Blackwell switchgrass</name>
    <dbReference type="NCBI Taxonomy" id="38727"/>
    <lineage>
        <taxon>Eukaryota</taxon>
        <taxon>Viridiplantae</taxon>
        <taxon>Streptophyta</taxon>
        <taxon>Embryophyta</taxon>
        <taxon>Tracheophyta</taxon>
        <taxon>Spermatophyta</taxon>
        <taxon>Magnoliopsida</taxon>
        <taxon>Liliopsida</taxon>
        <taxon>Poales</taxon>
        <taxon>Poaceae</taxon>
        <taxon>PACMAD clade</taxon>
        <taxon>Panicoideae</taxon>
        <taxon>Panicodae</taxon>
        <taxon>Paniceae</taxon>
        <taxon>Panicinae</taxon>
        <taxon>Panicum</taxon>
        <taxon>Panicum sect. Hiantes</taxon>
    </lineage>
</organism>
<dbReference type="EMBL" id="CM029046">
    <property type="protein sequence ID" value="KAG2589322.1"/>
    <property type="molecule type" value="Genomic_DNA"/>
</dbReference>
<dbReference type="AlphaFoldDB" id="A0A8T0RSC6"/>
<evidence type="ECO:0000313" key="1">
    <source>
        <dbReference type="EMBL" id="KAG2589322.1"/>
    </source>
</evidence>
<dbReference type="PANTHER" id="PTHR31257">
    <property type="entry name" value="RICIN B-LIKE LECTIN EULS3"/>
    <property type="match status" value="1"/>
</dbReference>
<evidence type="ECO:0000313" key="2">
    <source>
        <dbReference type="Proteomes" id="UP000823388"/>
    </source>
</evidence>
<name>A0A8T0RSC6_PANVG</name>
<accession>A0A8T0RSC6</accession>
<dbReference type="InterPro" id="IPR035992">
    <property type="entry name" value="Ricin_B-like_lectins"/>
</dbReference>
<keyword evidence="2" id="KW-1185">Reference proteome</keyword>
<dbReference type="SUPFAM" id="SSF50370">
    <property type="entry name" value="Ricin B-like lectins"/>
    <property type="match status" value="2"/>
</dbReference>
<dbReference type="InterPro" id="IPR040249">
    <property type="entry name" value="Ricin_B-like_lectin_EULS3-like"/>
</dbReference>
<dbReference type="CDD" id="cd23431">
    <property type="entry name" value="beta-trefoil_Ricin_AtEULS3-like"/>
    <property type="match status" value="1"/>
</dbReference>
<reference evidence="1" key="1">
    <citation type="submission" date="2020-05" db="EMBL/GenBank/DDBJ databases">
        <title>WGS assembly of Panicum virgatum.</title>
        <authorList>
            <person name="Lovell J.T."/>
            <person name="Jenkins J."/>
            <person name="Shu S."/>
            <person name="Juenger T.E."/>
            <person name="Schmutz J."/>
        </authorList>
    </citation>
    <scope>NUCLEOTIDE SEQUENCE</scope>
    <source>
        <strain evidence="1">AP13</strain>
    </source>
</reference>